<keyword evidence="4 10" id="KW-0547">Nucleotide-binding</keyword>
<comment type="function">
    <text evidence="10">Catalyzes the ATP-dependent conversion of 7-carboxy-7-deazaguanine (CDG) to 7-cyano-7-deazaguanine (preQ(0)).</text>
</comment>
<evidence type="ECO:0000313" key="12">
    <source>
        <dbReference type="Proteomes" id="UP000178724"/>
    </source>
</evidence>
<dbReference type="PANTHER" id="PTHR42914:SF1">
    <property type="entry name" value="7-CYANO-7-DEAZAGUANINE SYNTHASE"/>
    <property type="match status" value="1"/>
</dbReference>
<organism evidence="11 12">
    <name type="scientific">candidate division WOR-1 bacterium RIFCSPHIGHO2_01_FULL_53_15</name>
    <dbReference type="NCBI Taxonomy" id="1802564"/>
    <lineage>
        <taxon>Bacteria</taxon>
        <taxon>Bacillati</taxon>
        <taxon>Saganbacteria</taxon>
    </lineage>
</organism>
<reference evidence="11 12" key="1">
    <citation type="journal article" date="2016" name="Nat. Commun.">
        <title>Thousands of microbial genomes shed light on interconnected biogeochemical processes in an aquifer system.</title>
        <authorList>
            <person name="Anantharaman K."/>
            <person name="Brown C.T."/>
            <person name="Hug L.A."/>
            <person name="Sharon I."/>
            <person name="Castelle C.J."/>
            <person name="Probst A.J."/>
            <person name="Thomas B.C."/>
            <person name="Singh A."/>
            <person name="Wilkins M.J."/>
            <person name="Karaoz U."/>
            <person name="Brodie E.L."/>
            <person name="Williams K.H."/>
            <person name="Hubbard S.S."/>
            <person name="Banfield J.F."/>
        </authorList>
    </citation>
    <scope>NUCLEOTIDE SEQUENCE [LARGE SCALE GENOMIC DNA]</scope>
</reference>
<sequence length="220" mass="24623">MSNSRAVVLLSGGLDSTTTLYYAKSKGYKCFALIFDYGQRHRKELLSAVEVAKRASVAYRVLRIELPWKGSSLLDTRYALRVTRYEKIGHGIPSTYVPARNTIFLSFALSYAEAIGAKAIFIGANAVDFSGYPDCRPAYFRAFQKVAEKGTKASRIRILTPLINLTKEEIIRLGIKLGAPLERTWSCYAGGKEPCGVCDSCRLRAEGFKRYRRGKDERVI</sequence>
<gene>
    <name evidence="10" type="primary">queC</name>
    <name evidence="11" type="ORF">A2625_06760</name>
</gene>
<dbReference type="CDD" id="cd01995">
    <property type="entry name" value="QueC-like"/>
    <property type="match status" value="1"/>
</dbReference>
<feature type="binding site" evidence="10">
    <location>
        <position position="198"/>
    </location>
    <ligand>
        <name>Zn(2+)</name>
        <dbReference type="ChEBI" id="CHEBI:29105"/>
    </ligand>
</feature>
<keyword evidence="6 10" id="KW-0067">ATP-binding</keyword>
<accession>A0A1F4Q508</accession>
<dbReference type="PANTHER" id="PTHR42914">
    <property type="entry name" value="7-CYANO-7-DEAZAGUANINE SYNTHASE"/>
    <property type="match status" value="1"/>
</dbReference>
<evidence type="ECO:0000256" key="4">
    <source>
        <dbReference type="ARBA" id="ARBA00022741"/>
    </source>
</evidence>
<keyword evidence="2 10" id="KW-0436">Ligase</keyword>
<feature type="binding site" evidence="10">
    <location>
        <position position="201"/>
    </location>
    <ligand>
        <name>Zn(2+)</name>
        <dbReference type="ChEBI" id="CHEBI:29105"/>
    </ligand>
</feature>
<comment type="caution">
    <text evidence="11">The sequence shown here is derived from an EMBL/GenBank/DDBJ whole genome shotgun (WGS) entry which is preliminary data.</text>
</comment>
<dbReference type="SUPFAM" id="SSF52402">
    <property type="entry name" value="Adenine nucleotide alpha hydrolases-like"/>
    <property type="match status" value="1"/>
</dbReference>
<dbReference type="AlphaFoldDB" id="A0A1F4Q508"/>
<feature type="binding site" evidence="10">
    <location>
        <begin position="10"/>
        <end position="20"/>
    </location>
    <ligand>
        <name>ATP</name>
        <dbReference type="ChEBI" id="CHEBI:30616"/>
    </ligand>
</feature>
<feature type="binding site" evidence="10">
    <location>
        <position position="195"/>
    </location>
    <ligand>
        <name>Zn(2+)</name>
        <dbReference type="ChEBI" id="CHEBI:29105"/>
    </ligand>
</feature>
<dbReference type="GO" id="GO:0008616">
    <property type="term" value="P:tRNA queuosine(34) biosynthetic process"/>
    <property type="evidence" value="ECO:0007669"/>
    <property type="project" value="UniProtKB-UniRule"/>
</dbReference>
<comment type="pathway">
    <text evidence="1 10">Purine metabolism; 7-cyano-7-deazaguanine biosynthesis.</text>
</comment>
<evidence type="ECO:0000256" key="5">
    <source>
        <dbReference type="ARBA" id="ARBA00022833"/>
    </source>
</evidence>
<evidence type="ECO:0000313" key="11">
    <source>
        <dbReference type="EMBL" id="OGB90977.1"/>
    </source>
</evidence>
<comment type="similarity">
    <text evidence="7 10">Belongs to the QueC family.</text>
</comment>
<protein>
    <recommendedName>
        <fullName evidence="8 10">7-cyano-7-deazaguanine synthase</fullName>
        <ecNumber evidence="8 10">6.3.4.20</ecNumber>
    </recommendedName>
    <alternativeName>
        <fullName evidence="10">7-cyano-7-carbaguanine synthase</fullName>
    </alternativeName>
    <alternativeName>
        <fullName evidence="10">PreQ(0) synthase</fullName>
    </alternativeName>
    <alternativeName>
        <fullName evidence="10">Queuosine biosynthesis protein QueC</fullName>
    </alternativeName>
</protein>
<evidence type="ECO:0000256" key="6">
    <source>
        <dbReference type="ARBA" id="ARBA00022840"/>
    </source>
</evidence>
<dbReference type="HAMAP" id="MF_01633">
    <property type="entry name" value="QueC"/>
    <property type="match status" value="1"/>
</dbReference>
<dbReference type="EC" id="6.3.4.20" evidence="8 10"/>
<dbReference type="UniPathway" id="UPA00391"/>
<evidence type="ECO:0000256" key="2">
    <source>
        <dbReference type="ARBA" id="ARBA00022598"/>
    </source>
</evidence>
<dbReference type="Proteomes" id="UP000178724">
    <property type="component" value="Unassembled WGS sequence"/>
</dbReference>
<evidence type="ECO:0000256" key="8">
    <source>
        <dbReference type="ARBA" id="ARBA00039149"/>
    </source>
</evidence>
<dbReference type="EMBL" id="METM01000002">
    <property type="protein sequence ID" value="OGB90977.1"/>
    <property type="molecule type" value="Genomic_DNA"/>
</dbReference>
<dbReference type="GO" id="GO:0016879">
    <property type="term" value="F:ligase activity, forming carbon-nitrogen bonds"/>
    <property type="evidence" value="ECO:0007669"/>
    <property type="project" value="UniProtKB-UniRule"/>
</dbReference>
<keyword evidence="10" id="KW-0671">Queuosine biosynthesis</keyword>
<evidence type="ECO:0000256" key="9">
    <source>
        <dbReference type="ARBA" id="ARBA00047890"/>
    </source>
</evidence>
<dbReference type="Gene3D" id="3.40.50.620">
    <property type="entry name" value="HUPs"/>
    <property type="match status" value="1"/>
</dbReference>
<evidence type="ECO:0000256" key="3">
    <source>
        <dbReference type="ARBA" id="ARBA00022723"/>
    </source>
</evidence>
<feature type="binding site" evidence="10">
    <location>
        <position position="187"/>
    </location>
    <ligand>
        <name>Zn(2+)</name>
        <dbReference type="ChEBI" id="CHEBI:29105"/>
    </ligand>
</feature>
<dbReference type="GO" id="GO:0005524">
    <property type="term" value="F:ATP binding"/>
    <property type="evidence" value="ECO:0007669"/>
    <property type="project" value="UniProtKB-UniRule"/>
</dbReference>
<comment type="cofactor">
    <cofactor evidence="10">
        <name>Zn(2+)</name>
        <dbReference type="ChEBI" id="CHEBI:29105"/>
    </cofactor>
    <text evidence="10">Binds 1 zinc ion per subunit.</text>
</comment>
<dbReference type="PIRSF" id="PIRSF006293">
    <property type="entry name" value="ExsB"/>
    <property type="match status" value="1"/>
</dbReference>
<keyword evidence="5 10" id="KW-0862">Zinc</keyword>
<dbReference type="InterPro" id="IPR014729">
    <property type="entry name" value="Rossmann-like_a/b/a_fold"/>
</dbReference>
<dbReference type="NCBIfam" id="TIGR00364">
    <property type="entry name" value="7-cyano-7-deazaguanine synthase QueC"/>
    <property type="match status" value="1"/>
</dbReference>
<dbReference type="GO" id="GO:0008270">
    <property type="term" value="F:zinc ion binding"/>
    <property type="evidence" value="ECO:0007669"/>
    <property type="project" value="UniProtKB-UniRule"/>
</dbReference>
<name>A0A1F4Q508_UNCSA</name>
<keyword evidence="3 10" id="KW-0479">Metal-binding</keyword>
<comment type="catalytic activity">
    <reaction evidence="9 10">
        <text>7-carboxy-7-carbaguanine + NH4(+) + 2 ATP = 7-cyano-7-carbaguanine + 2 AMP + 2 diphosphate + 2 H(+)</text>
        <dbReference type="Rhea" id="RHEA:27982"/>
        <dbReference type="ChEBI" id="CHEBI:15378"/>
        <dbReference type="ChEBI" id="CHEBI:28938"/>
        <dbReference type="ChEBI" id="CHEBI:30616"/>
        <dbReference type="ChEBI" id="CHEBI:33019"/>
        <dbReference type="ChEBI" id="CHEBI:45075"/>
        <dbReference type="ChEBI" id="CHEBI:61036"/>
        <dbReference type="ChEBI" id="CHEBI:456215"/>
        <dbReference type="EC" id="6.3.4.20"/>
    </reaction>
</comment>
<dbReference type="Pfam" id="PF06508">
    <property type="entry name" value="QueC"/>
    <property type="match status" value="1"/>
</dbReference>
<proteinExistence type="inferred from homology"/>
<evidence type="ECO:0000256" key="7">
    <source>
        <dbReference type="ARBA" id="ARBA00037993"/>
    </source>
</evidence>
<evidence type="ECO:0000256" key="10">
    <source>
        <dbReference type="HAMAP-Rule" id="MF_01633"/>
    </source>
</evidence>
<dbReference type="InterPro" id="IPR018317">
    <property type="entry name" value="QueC"/>
</dbReference>
<evidence type="ECO:0000256" key="1">
    <source>
        <dbReference type="ARBA" id="ARBA00005061"/>
    </source>
</evidence>